<evidence type="ECO:0000313" key="3">
    <source>
        <dbReference type="Proteomes" id="UP000486351"/>
    </source>
</evidence>
<feature type="domain" description="GST N-terminal" evidence="1">
    <location>
        <begin position="1"/>
        <end position="72"/>
    </location>
</feature>
<dbReference type="AlphaFoldDB" id="A0A6G0QEE5"/>
<dbReference type="Gene3D" id="3.40.30.10">
    <property type="entry name" value="Glutaredoxin"/>
    <property type="match status" value="1"/>
</dbReference>
<dbReference type="PROSITE" id="PS50404">
    <property type="entry name" value="GST_NTER"/>
    <property type="match status" value="1"/>
</dbReference>
<organism evidence="2 3">
    <name type="scientific">Phytophthora fragariae</name>
    <dbReference type="NCBI Taxonomy" id="53985"/>
    <lineage>
        <taxon>Eukaryota</taxon>
        <taxon>Sar</taxon>
        <taxon>Stramenopiles</taxon>
        <taxon>Oomycota</taxon>
        <taxon>Peronosporomycetes</taxon>
        <taxon>Peronosporales</taxon>
        <taxon>Peronosporaceae</taxon>
        <taxon>Phytophthora</taxon>
    </lineage>
</organism>
<dbReference type="SUPFAM" id="SSF52833">
    <property type="entry name" value="Thioredoxin-like"/>
    <property type="match status" value="1"/>
</dbReference>
<dbReference type="GO" id="GO:0006749">
    <property type="term" value="P:glutathione metabolic process"/>
    <property type="evidence" value="ECO:0007669"/>
    <property type="project" value="TreeGrafter"/>
</dbReference>
<dbReference type="InterPro" id="IPR050213">
    <property type="entry name" value="GST_superfamily"/>
</dbReference>
<dbReference type="Proteomes" id="UP000486351">
    <property type="component" value="Unassembled WGS sequence"/>
</dbReference>
<protein>
    <recommendedName>
        <fullName evidence="1">GST N-terminal domain-containing protein</fullName>
    </recommendedName>
</protein>
<reference evidence="2 3" key="1">
    <citation type="submission" date="2018-09" db="EMBL/GenBank/DDBJ databases">
        <title>Genomic investigation of the strawberry pathogen Phytophthora fragariae indicates pathogenicity is determined by transcriptional variation in three key races.</title>
        <authorList>
            <person name="Adams T.M."/>
            <person name="Armitage A.D."/>
            <person name="Sobczyk M.K."/>
            <person name="Bates H.J."/>
            <person name="Dunwell J.M."/>
            <person name="Nellist C.F."/>
            <person name="Harrison R.J."/>
        </authorList>
    </citation>
    <scope>NUCLEOTIDE SEQUENCE [LARGE SCALE GENOMIC DNA]</scope>
    <source>
        <strain evidence="2 3">NOV-77</strain>
    </source>
</reference>
<proteinExistence type="predicted"/>
<comment type="caution">
    <text evidence="2">The sequence shown here is derived from an EMBL/GenBank/DDBJ whole genome shotgun (WGS) entry which is preliminary data.</text>
</comment>
<dbReference type="PANTHER" id="PTHR11571">
    <property type="entry name" value="GLUTATHIONE S-TRANSFERASE"/>
    <property type="match status" value="1"/>
</dbReference>
<name>A0A6G0QEE5_9STRA</name>
<dbReference type="EMBL" id="QXFY01003597">
    <property type="protein sequence ID" value="KAE9283672.1"/>
    <property type="molecule type" value="Genomic_DNA"/>
</dbReference>
<dbReference type="InterPro" id="IPR004045">
    <property type="entry name" value="Glutathione_S-Trfase_N"/>
</dbReference>
<accession>A0A6G0QEE5</accession>
<dbReference type="PANTHER" id="PTHR11571:SF252">
    <property type="entry name" value="GLUTATHIONE S-TRANSFERASE"/>
    <property type="match status" value="1"/>
</dbReference>
<gene>
    <name evidence="2" type="ORF">PF008_g27346</name>
</gene>
<sequence length="108" mass="11930">MPHPGRGEPIGLAFFIGCVDYEDESISREELANHKPSLPFNQLSVLEVDGEVTIAQSLSILRYAGDCTQLPTRWLRTAVTSSSQLFTTCSTRRFLPREGHGEAAGHTR</sequence>
<dbReference type="GO" id="GO:0004364">
    <property type="term" value="F:glutathione transferase activity"/>
    <property type="evidence" value="ECO:0007669"/>
    <property type="project" value="TreeGrafter"/>
</dbReference>
<evidence type="ECO:0000259" key="1">
    <source>
        <dbReference type="PROSITE" id="PS50404"/>
    </source>
</evidence>
<evidence type="ECO:0000313" key="2">
    <source>
        <dbReference type="EMBL" id="KAE9283672.1"/>
    </source>
</evidence>
<dbReference type="CDD" id="cd03039">
    <property type="entry name" value="GST_N_Sigma_like"/>
    <property type="match status" value="1"/>
</dbReference>
<dbReference type="InterPro" id="IPR036249">
    <property type="entry name" value="Thioredoxin-like_sf"/>
</dbReference>